<dbReference type="InterPro" id="IPR050185">
    <property type="entry name" value="Ub_carboxyl-term_hydrolase"/>
</dbReference>
<keyword evidence="10" id="KW-0805">Transcription regulation</keyword>
<dbReference type="SUPFAM" id="SSF54001">
    <property type="entry name" value="Cysteine proteinases"/>
    <property type="match status" value="1"/>
</dbReference>
<dbReference type="Pfam" id="PF00443">
    <property type="entry name" value="UCH"/>
    <property type="match status" value="1"/>
</dbReference>
<evidence type="ECO:0000256" key="11">
    <source>
        <dbReference type="ARBA" id="ARBA00023163"/>
    </source>
</evidence>
<keyword evidence="19" id="KW-1185">Reference proteome</keyword>
<dbReference type="InterPro" id="IPR018200">
    <property type="entry name" value="USP_CS"/>
</dbReference>
<proteinExistence type="inferred from homology"/>
<dbReference type="InterPro" id="IPR001394">
    <property type="entry name" value="Peptidase_C19_UCH"/>
</dbReference>
<evidence type="ECO:0000256" key="13">
    <source>
        <dbReference type="ARBA" id="ARBA00038490"/>
    </source>
</evidence>
<dbReference type="GO" id="GO:0006508">
    <property type="term" value="P:proteolysis"/>
    <property type="evidence" value="ECO:0007669"/>
    <property type="project" value="UniProtKB-KW"/>
</dbReference>
<dbReference type="GO" id="GO:0004843">
    <property type="term" value="F:cysteine-type deubiquitinase activity"/>
    <property type="evidence" value="ECO:0007669"/>
    <property type="project" value="UniProtKB-UniRule"/>
</dbReference>
<gene>
    <name evidence="18" type="ORF">M569_11989</name>
</gene>
<evidence type="ECO:0000256" key="3">
    <source>
        <dbReference type="ARBA" id="ARBA00022670"/>
    </source>
</evidence>
<evidence type="ECO:0000313" key="18">
    <source>
        <dbReference type="EMBL" id="EPS62798.1"/>
    </source>
</evidence>
<evidence type="ECO:0000256" key="10">
    <source>
        <dbReference type="ARBA" id="ARBA00023015"/>
    </source>
</evidence>
<feature type="domain" description="UBP-type" evidence="17">
    <location>
        <begin position="8"/>
        <end position="99"/>
    </location>
</feature>
<dbReference type="PANTHER" id="PTHR21646:SF33">
    <property type="entry name" value="UBIQUITIN CARBOXYL-TERMINAL HYDROLASE 22"/>
    <property type="match status" value="1"/>
</dbReference>
<evidence type="ECO:0000256" key="9">
    <source>
        <dbReference type="ARBA" id="ARBA00022833"/>
    </source>
</evidence>
<protein>
    <recommendedName>
        <fullName evidence="15">Ubiquitin carboxyl-terminal hydrolase</fullName>
        <ecNumber evidence="15">3.4.19.12</ecNumber>
    </recommendedName>
</protein>
<evidence type="ECO:0000256" key="12">
    <source>
        <dbReference type="ARBA" id="ARBA00023242"/>
    </source>
</evidence>
<keyword evidence="11" id="KW-0804">Transcription</keyword>
<dbReference type="PANTHER" id="PTHR21646">
    <property type="entry name" value="UBIQUITIN CARBOXYL-TERMINAL HYDROLASE"/>
    <property type="match status" value="1"/>
</dbReference>
<dbReference type="Proteomes" id="UP000015453">
    <property type="component" value="Unassembled WGS sequence"/>
</dbReference>
<dbReference type="GO" id="GO:0005634">
    <property type="term" value="C:nucleus"/>
    <property type="evidence" value="ECO:0007669"/>
    <property type="project" value="UniProtKB-SubCell"/>
</dbReference>
<keyword evidence="8 15" id="KW-0788">Thiol protease</keyword>
<dbReference type="AlphaFoldDB" id="S8DIV3"/>
<evidence type="ECO:0000256" key="14">
    <source>
        <dbReference type="PROSITE-ProRule" id="PRU00502"/>
    </source>
</evidence>
<comment type="catalytic activity">
    <reaction evidence="1 15">
        <text>Thiol-dependent hydrolysis of ester, thioester, amide, peptide and isopeptide bonds formed by the C-terminal Gly of ubiquitin (a 76-residue protein attached to proteins as an intracellular targeting signal).</text>
        <dbReference type="EC" id="3.4.19.12"/>
    </reaction>
</comment>
<keyword evidence="12" id="KW-0539">Nucleus</keyword>
<dbReference type="PROSITE" id="PS50235">
    <property type="entry name" value="USP_3"/>
    <property type="match status" value="1"/>
</dbReference>
<dbReference type="EC" id="3.4.19.12" evidence="15"/>
<keyword evidence="7 15" id="KW-0378">Hydrolase</keyword>
<evidence type="ECO:0000256" key="7">
    <source>
        <dbReference type="ARBA" id="ARBA00022801"/>
    </source>
</evidence>
<keyword evidence="4" id="KW-0479">Metal-binding</keyword>
<dbReference type="Pfam" id="PF02148">
    <property type="entry name" value="zf-UBP"/>
    <property type="match status" value="1"/>
</dbReference>
<dbReference type="Gene3D" id="3.30.40.10">
    <property type="entry name" value="Zinc/RING finger domain, C3HC4 (zinc finger)"/>
    <property type="match status" value="1"/>
</dbReference>
<evidence type="ECO:0000259" key="16">
    <source>
        <dbReference type="PROSITE" id="PS50235"/>
    </source>
</evidence>
<comment type="subcellular location">
    <subcellularLocation>
        <location evidence="2">Nucleus</location>
    </subcellularLocation>
</comment>
<dbReference type="OrthoDB" id="47475at2759"/>
<organism evidence="18 19">
    <name type="scientific">Genlisea aurea</name>
    <dbReference type="NCBI Taxonomy" id="192259"/>
    <lineage>
        <taxon>Eukaryota</taxon>
        <taxon>Viridiplantae</taxon>
        <taxon>Streptophyta</taxon>
        <taxon>Embryophyta</taxon>
        <taxon>Tracheophyta</taxon>
        <taxon>Spermatophyta</taxon>
        <taxon>Magnoliopsida</taxon>
        <taxon>eudicotyledons</taxon>
        <taxon>Gunneridae</taxon>
        <taxon>Pentapetalae</taxon>
        <taxon>asterids</taxon>
        <taxon>lamiids</taxon>
        <taxon>Lamiales</taxon>
        <taxon>Lentibulariaceae</taxon>
        <taxon>Genlisea</taxon>
    </lineage>
</organism>
<evidence type="ECO:0000256" key="6">
    <source>
        <dbReference type="ARBA" id="ARBA00022786"/>
    </source>
</evidence>
<dbReference type="PROSITE" id="PS00972">
    <property type="entry name" value="USP_1"/>
    <property type="match status" value="1"/>
</dbReference>
<feature type="non-terminal residue" evidence="18">
    <location>
        <position position="1"/>
    </location>
</feature>
<dbReference type="FunFam" id="3.90.70.10:FF:000089">
    <property type="entry name" value="Ubiquitinyl hydrolase 1"/>
    <property type="match status" value="1"/>
</dbReference>
<keyword evidence="5 14" id="KW-0863">Zinc-finger</keyword>
<accession>S8DIV3</accession>
<comment type="caution">
    <text evidence="18">The sequence shown here is derived from an EMBL/GenBank/DDBJ whole genome shotgun (WGS) entry which is preliminary data.</text>
</comment>
<dbReference type="EMBL" id="AUSU01005884">
    <property type="protein sequence ID" value="EPS62798.1"/>
    <property type="molecule type" value="Genomic_DNA"/>
</dbReference>
<evidence type="ECO:0000256" key="15">
    <source>
        <dbReference type="RuleBase" id="RU366025"/>
    </source>
</evidence>
<dbReference type="PROSITE" id="PS50271">
    <property type="entry name" value="ZF_UBP"/>
    <property type="match status" value="1"/>
</dbReference>
<keyword evidence="9" id="KW-0862">Zinc</keyword>
<dbReference type="PROSITE" id="PS00973">
    <property type="entry name" value="USP_2"/>
    <property type="match status" value="1"/>
</dbReference>
<evidence type="ECO:0000256" key="1">
    <source>
        <dbReference type="ARBA" id="ARBA00000707"/>
    </source>
</evidence>
<dbReference type="InterPro" id="IPR013083">
    <property type="entry name" value="Znf_RING/FYVE/PHD"/>
</dbReference>
<dbReference type="GO" id="GO:0070461">
    <property type="term" value="C:SAGA-type complex"/>
    <property type="evidence" value="ECO:0007669"/>
    <property type="project" value="UniProtKB-ARBA"/>
</dbReference>
<dbReference type="InterPro" id="IPR028889">
    <property type="entry name" value="USP"/>
</dbReference>
<dbReference type="InterPro" id="IPR001607">
    <property type="entry name" value="Znf_UBP"/>
</dbReference>
<evidence type="ECO:0000259" key="17">
    <source>
        <dbReference type="PROSITE" id="PS50271"/>
    </source>
</evidence>
<dbReference type="Gene3D" id="3.90.70.10">
    <property type="entry name" value="Cysteine proteinases"/>
    <property type="match status" value="1"/>
</dbReference>
<evidence type="ECO:0000256" key="4">
    <source>
        <dbReference type="ARBA" id="ARBA00022723"/>
    </source>
</evidence>
<name>S8DIV3_9LAMI</name>
<dbReference type="InterPro" id="IPR038765">
    <property type="entry name" value="Papain-like_cys_pep_sf"/>
</dbReference>
<keyword evidence="3 15" id="KW-0645">Protease</keyword>
<dbReference type="GO" id="GO:0016579">
    <property type="term" value="P:protein deubiquitination"/>
    <property type="evidence" value="ECO:0007669"/>
    <property type="project" value="InterPro"/>
</dbReference>
<evidence type="ECO:0000256" key="5">
    <source>
        <dbReference type="ARBA" id="ARBA00022771"/>
    </source>
</evidence>
<evidence type="ECO:0000256" key="2">
    <source>
        <dbReference type="ARBA" id="ARBA00004123"/>
    </source>
</evidence>
<sequence length="512" mass="58595">FHPFRESIRLRPLGRAYVHCADNIRCGVCFLVTHHLYACISCTAVACRPHILRHAEETSHLLGVDVNRAELFCCACRDQVYDRDFDAVVVEVAVSDARAPPLPETTRKRRRVDFKPWSPDRNERALIDGNSSPLPPIQPGNEDHVPWGLRGLNNLGNTCFMNSVLQALLHTPPLRNFFLGDKHNRFYCERENRTIVTRNSDISYTDNTNAKLCLACDLDAIFSAVFSGDRMPYSPAKFLFSWWQHASNLASYEQQDAHEFFISMLDGIHEKLHKDRRKPHFQGSGDCCIAHRVFSGILRSDVMCTSCGFTSTTYDPCVDISLDLEPHRLSGSPKLTAATLAGCLDRFTRPERLGSDQKFFCQRCQVRQESLKQMSIRKLPLVTCFHIKRFEHSSVRKMSRKIDRYLQFPTSLHMEPYLSSAILRSRNGNRMTFPLEGDESDCPSCSEFELFAVIAHSGKLDSGHYVTYLRLGNEWYKCDDAWITRVKDDSLRGAQAYMLFYVQKMLFYGAAE</sequence>
<comment type="function">
    <text evidence="15">Recognizes and hydrolyzes the peptide bond at the C-terminal Gly of ubiquitin. Involved in the processing of poly-ubiquitin precursors as well as that of ubiquitinated proteins.</text>
</comment>
<keyword evidence="6 15" id="KW-0833">Ubl conjugation pathway</keyword>
<reference evidence="18 19" key="1">
    <citation type="journal article" date="2013" name="BMC Genomics">
        <title>The miniature genome of a carnivorous plant Genlisea aurea contains a low number of genes and short non-coding sequences.</title>
        <authorList>
            <person name="Leushkin E.V."/>
            <person name="Sutormin R.A."/>
            <person name="Nabieva E.R."/>
            <person name="Penin A.A."/>
            <person name="Kondrashov A.S."/>
            <person name="Logacheva M.D."/>
        </authorList>
    </citation>
    <scope>NUCLEOTIDE SEQUENCE [LARGE SCALE GENOMIC DNA]</scope>
</reference>
<evidence type="ECO:0000256" key="8">
    <source>
        <dbReference type="ARBA" id="ARBA00022807"/>
    </source>
</evidence>
<feature type="non-terminal residue" evidence="18">
    <location>
        <position position="512"/>
    </location>
</feature>
<feature type="domain" description="USP" evidence="16">
    <location>
        <begin position="150"/>
        <end position="504"/>
    </location>
</feature>
<dbReference type="GO" id="GO:0008270">
    <property type="term" value="F:zinc ion binding"/>
    <property type="evidence" value="ECO:0007669"/>
    <property type="project" value="UniProtKB-KW"/>
</dbReference>
<dbReference type="SUPFAM" id="SSF57850">
    <property type="entry name" value="RING/U-box"/>
    <property type="match status" value="1"/>
</dbReference>
<comment type="similarity">
    <text evidence="13">Belongs to the peptidase C19 family. UBP8 subfamily.</text>
</comment>
<evidence type="ECO:0000313" key="19">
    <source>
        <dbReference type="Proteomes" id="UP000015453"/>
    </source>
</evidence>